<feature type="domain" description="MYND-type" evidence="6">
    <location>
        <begin position="309"/>
        <end position="347"/>
    </location>
</feature>
<dbReference type="PROSITE" id="PS50865">
    <property type="entry name" value="ZF_MYND_2"/>
    <property type="match status" value="2"/>
</dbReference>
<dbReference type="Gene3D" id="6.10.140.2220">
    <property type="match status" value="2"/>
</dbReference>
<organism evidence="7 8">
    <name type="scientific">Lophium mytilinum</name>
    <dbReference type="NCBI Taxonomy" id="390894"/>
    <lineage>
        <taxon>Eukaryota</taxon>
        <taxon>Fungi</taxon>
        <taxon>Dikarya</taxon>
        <taxon>Ascomycota</taxon>
        <taxon>Pezizomycotina</taxon>
        <taxon>Dothideomycetes</taxon>
        <taxon>Pleosporomycetidae</taxon>
        <taxon>Mytilinidiales</taxon>
        <taxon>Mytilinidiaceae</taxon>
        <taxon>Lophium</taxon>
    </lineage>
</organism>
<dbReference type="Proteomes" id="UP000799750">
    <property type="component" value="Unassembled WGS sequence"/>
</dbReference>
<gene>
    <name evidence="7" type="ORF">BU16DRAFT_556411</name>
</gene>
<feature type="domain" description="MYND-type" evidence="6">
    <location>
        <begin position="456"/>
        <end position="493"/>
    </location>
</feature>
<dbReference type="SUPFAM" id="SSF144232">
    <property type="entry name" value="HIT/MYND zinc finger-like"/>
    <property type="match status" value="2"/>
</dbReference>
<evidence type="ECO:0000259" key="6">
    <source>
        <dbReference type="PROSITE" id="PS50865"/>
    </source>
</evidence>
<dbReference type="Pfam" id="PF01753">
    <property type="entry name" value="zf-MYND"/>
    <property type="match status" value="2"/>
</dbReference>
<accession>A0A6A6R5S7</accession>
<feature type="region of interest" description="Disordered" evidence="5">
    <location>
        <begin position="78"/>
        <end position="99"/>
    </location>
</feature>
<evidence type="ECO:0000256" key="5">
    <source>
        <dbReference type="SAM" id="MobiDB-lite"/>
    </source>
</evidence>
<evidence type="ECO:0000256" key="3">
    <source>
        <dbReference type="ARBA" id="ARBA00022833"/>
    </source>
</evidence>
<keyword evidence="3" id="KW-0862">Zinc</keyword>
<keyword evidence="8" id="KW-1185">Reference proteome</keyword>
<dbReference type="GO" id="GO:0008270">
    <property type="term" value="F:zinc ion binding"/>
    <property type="evidence" value="ECO:0007669"/>
    <property type="project" value="UniProtKB-KW"/>
</dbReference>
<proteinExistence type="predicted"/>
<evidence type="ECO:0000256" key="4">
    <source>
        <dbReference type="PROSITE-ProRule" id="PRU00134"/>
    </source>
</evidence>
<evidence type="ECO:0000313" key="7">
    <source>
        <dbReference type="EMBL" id="KAF2499921.1"/>
    </source>
</evidence>
<reference evidence="7" key="1">
    <citation type="journal article" date="2020" name="Stud. Mycol.">
        <title>101 Dothideomycetes genomes: a test case for predicting lifestyles and emergence of pathogens.</title>
        <authorList>
            <person name="Haridas S."/>
            <person name="Albert R."/>
            <person name="Binder M."/>
            <person name="Bloem J."/>
            <person name="Labutti K."/>
            <person name="Salamov A."/>
            <person name="Andreopoulos B."/>
            <person name="Baker S."/>
            <person name="Barry K."/>
            <person name="Bills G."/>
            <person name="Bluhm B."/>
            <person name="Cannon C."/>
            <person name="Castanera R."/>
            <person name="Culley D."/>
            <person name="Daum C."/>
            <person name="Ezra D."/>
            <person name="Gonzalez J."/>
            <person name="Henrissat B."/>
            <person name="Kuo A."/>
            <person name="Liang C."/>
            <person name="Lipzen A."/>
            <person name="Lutzoni F."/>
            <person name="Magnuson J."/>
            <person name="Mondo S."/>
            <person name="Nolan M."/>
            <person name="Ohm R."/>
            <person name="Pangilinan J."/>
            <person name="Park H.-J."/>
            <person name="Ramirez L."/>
            <person name="Alfaro M."/>
            <person name="Sun H."/>
            <person name="Tritt A."/>
            <person name="Yoshinaga Y."/>
            <person name="Zwiers L.-H."/>
            <person name="Turgeon B."/>
            <person name="Goodwin S."/>
            <person name="Spatafora J."/>
            <person name="Crous P."/>
            <person name="Grigoriev I."/>
        </authorList>
    </citation>
    <scope>NUCLEOTIDE SEQUENCE</scope>
    <source>
        <strain evidence="7">CBS 269.34</strain>
    </source>
</reference>
<evidence type="ECO:0000256" key="1">
    <source>
        <dbReference type="ARBA" id="ARBA00022723"/>
    </source>
</evidence>
<evidence type="ECO:0000256" key="2">
    <source>
        <dbReference type="ARBA" id="ARBA00022771"/>
    </source>
</evidence>
<dbReference type="AlphaFoldDB" id="A0A6A6R5S7"/>
<keyword evidence="2 4" id="KW-0863">Zinc-finger</keyword>
<keyword evidence="1" id="KW-0479">Metal-binding</keyword>
<dbReference type="PROSITE" id="PS01360">
    <property type="entry name" value="ZF_MYND_1"/>
    <property type="match status" value="1"/>
</dbReference>
<sequence length="512" mass="57776">MPPKLNPKDPDFMLRVMRGEAEAVKVYSALPRADQKLACQLLADIKDPSHPQHAAWQQMKEDGSFESAKATFMSYGSAMPTTDPGLQAPRRPKDPNEDPKVYQEKLEDLFERVNSDPDACIWDELNNNTRTVDSKTRSRKVDINDPSLALRLRRRYRDDEVEDEWITMSREDQRAFIDLMKDRAANPKAAKHKGFWDAVVHDPETQALETQRVANRIGMPIVDMGGGRLVISVADHDPAVPFVGTEELAREMCKRVNANPKAPFHFEFTGTSIRLLPKNWNPATEPLTQPQIHNASPEFQPITYEPEHCPVCDRTGIELIQCAGCFKMHYCSPNCAALDAVEHVKKCTNRCGSCGKKGNMQNMFVAWLEANANNPLFRPEMMQHIANYCDVQVTDGVPLSYLKVLNAGDTGEGPPRECVASVVLEPPRVIATPPDGVHVDPDFKAKTYYPDPSYECKICRVPLSLRLCSGCEKCWYCTTRCQKEDWKRHKAECKRAQAEKRQDKNAGECTKA</sequence>
<protein>
    <recommendedName>
        <fullName evidence="6">MYND-type domain-containing protein</fullName>
    </recommendedName>
</protein>
<dbReference type="InterPro" id="IPR002893">
    <property type="entry name" value="Znf_MYND"/>
</dbReference>
<dbReference type="OrthoDB" id="432970at2759"/>
<evidence type="ECO:0000313" key="8">
    <source>
        <dbReference type="Proteomes" id="UP000799750"/>
    </source>
</evidence>
<name>A0A6A6R5S7_9PEZI</name>
<dbReference type="EMBL" id="MU004183">
    <property type="protein sequence ID" value="KAF2499921.1"/>
    <property type="molecule type" value="Genomic_DNA"/>
</dbReference>